<dbReference type="InterPro" id="IPR006166">
    <property type="entry name" value="ERCC4_domain"/>
</dbReference>
<feature type="domain" description="ERCC4" evidence="6">
    <location>
        <begin position="268"/>
        <end position="351"/>
    </location>
</feature>
<dbReference type="SUPFAM" id="SSF52980">
    <property type="entry name" value="Restriction endonuclease-like"/>
    <property type="match status" value="1"/>
</dbReference>
<dbReference type="Gene3D" id="3.40.50.10130">
    <property type="match status" value="1"/>
</dbReference>
<dbReference type="PANTHER" id="PTHR14025:SF20">
    <property type="entry name" value="FANCONI ANEMIA GROUP M PROTEIN"/>
    <property type="match status" value="1"/>
</dbReference>
<feature type="compositionally biased region" description="Pro residues" evidence="5">
    <location>
        <begin position="249"/>
        <end position="263"/>
    </location>
</feature>
<keyword evidence="8" id="KW-1185">Reference proteome</keyword>
<dbReference type="PANTHER" id="PTHR14025">
    <property type="entry name" value="FANCONI ANEMIA GROUP M FANCM FAMILY MEMBER"/>
    <property type="match status" value="1"/>
</dbReference>
<keyword evidence="2" id="KW-0378">Hydrolase</keyword>
<name>A0A8D2J2M2_VARKO</name>
<dbReference type="AlphaFoldDB" id="A0A8D2J2M2"/>
<dbReference type="Proteomes" id="UP000694545">
    <property type="component" value="Unplaced"/>
</dbReference>
<reference evidence="7" key="2">
    <citation type="submission" date="2025-09" db="UniProtKB">
        <authorList>
            <consortium name="Ensembl"/>
        </authorList>
    </citation>
    <scope>IDENTIFICATION</scope>
</reference>
<dbReference type="GO" id="GO:0043138">
    <property type="term" value="F:3'-5' DNA helicase activity"/>
    <property type="evidence" value="ECO:0007669"/>
    <property type="project" value="TreeGrafter"/>
</dbReference>
<accession>A0A8D2J2M2</accession>
<feature type="compositionally biased region" description="Low complexity" evidence="5">
    <location>
        <begin position="189"/>
        <end position="202"/>
    </location>
</feature>
<dbReference type="GO" id="GO:0009378">
    <property type="term" value="F:four-way junction helicase activity"/>
    <property type="evidence" value="ECO:0007669"/>
    <property type="project" value="TreeGrafter"/>
</dbReference>
<feature type="region of interest" description="Disordered" evidence="5">
    <location>
        <begin position="150"/>
        <end position="202"/>
    </location>
</feature>
<keyword evidence="1" id="KW-0547">Nucleotide-binding</keyword>
<dbReference type="GO" id="GO:0005524">
    <property type="term" value="F:ATP binding"/>
    <property type="evidence" value="ECO:0007669"/>
    <property type="project" value="UniProtKB-KW"/>
</dbReference>
<dbReference type="SMART" id="SM00891">
    <property type="entry name" value="ERCC4"/>
    <property type="match status" value="1"/>
</dbReference>
<dbReference type="InterPro" id="IPR011335">
    <property type="entry name" value="Restrct_endonuc-II-like"/>
</dbReference>
<dbReference type="Gene3D" id="1.10.150.20">
    <property type="entry name" value="5' to 3' exonuclease, C-terminal subdomain"/>
    <property type="match status" value="1"/>
</dbReference>
<evidence type="ECO:0000256" key="2">
    <source>
        <dbReference type="ARBA" id="ARBA00022801"/>
    </source>
</evidence>
<dbReference type="GO" id="GO:0036297">
    <property type="term" value="P:interstrand cross-link repair"/>
    <property type="evidence" value="ECO:0007669"/>
    <property type="project" value="TreeGrafter"/>
</dbReference>
<evidence type="ECO:0000256" key="3">
    <source>
        <dbReference type="ARBA" id="ARBA00022806"/>
    </source>
</evidence>
<sequence length="477" mass="51467">VQAAIKAFLDQEAELSDEAAAEVSSDESVCSDGELSSSLARFLDDESQITQGLNESDMQAVYLKSVRSPAVGSRYQLVHKGCASPAVFAQVPEQEESYLQDSFCVGDNEEGDPECGSSEEEVCVNFSLLQGESFADGKAQYCTRHRRRLKEARGGQGVGVPPPPRKPSRIRILDSSSEEGGARGEEPADAAPPTEAGAGAHPAPTLLSHVAFGVFPSLPFPSLPFPSLPWPGTASDALPRCLRQERPPRPIPAPSAPPGPPRSLAPLRVLVDSREICSGPGVVSALKAAHGAEVQACPLGSCDYVASSRLAVERKRQAELCSAAGRSRVVQRVQQLRRQFDRICVIVEEEQVRAGEARKPLRRTKHYDGVLSALVRAGVRVLFSSCQEETAGWLAELALLERRKDAAILGPTELQGLRQDALRFYLSIPCVSYALALALCHRFGSVKEVLNRYGGPGRRTLDPMHFMAPLAHTMQDT</sequence>
<evidence type="ECO:0000259" key="6">
    <source>
        <dbReference type="SMART" id="SM00891"/>
    </source>
</evidence>
<organism evidence="7 8">
    <name type="scientific">Varanus komodoensis</name>
    <name type="common">Komodo dragon</name>
    <dbReference type="NCBI Taxonomy" id="61221"/>
    <lineage>
        <taxon>Eukaryota</taxon>
        <taxon>Metazoa</taxon>
        <taxon>Chordata</taxon>
        <taxon>Craniata</taxon>
        <taxon>Vertebrata</taxon>
        <taxon>Euteleostomi</taxon>
        <taxon>Lepidosauria</taxon>
        <taxon>Squamata</taxon>
        <taxon>Bifurcata</taxon>
        <taxon>Unidentata</taxon>
        <taxon>Episquamata</taxon>
        <taxon>Toxicofera</taxon>
        <taxon>Anguimorpha</taxon>
        <taxon>Paleoanguimorpha</taxon>
        <taxon>Varanoidea</taxon>
        <taxon>Varanidae</taxon>
        <taxon>Varanus</taxon>
    </lineage>
</organism>
<evidence type="ECO:0000313" key="8">
    <source>
        <dbReference type="Proteomes" id="UP000694545"/>
    </source>
</evidence>
<evidence type="ECO:0000256" key="4">
    <source>
        <dbReference type="ARBA" id="ARBA00022840"/>
    </source>
</evidence>
<keyword evidence="4" id="KW-0067">ATP-binding</keyword>
<dbReference type="Ensembl" id="ENSVKKT00000009626.1">
    <property type="protein sequence ID" value="ENSVKKP00000009391.1"/>
    <property type="gene ID" value="ENSVKKG00000006647.1"/>
</dbReference>
<dbReference type="OMA" id="QEETKEC"/>
<feature type="region of interest" description="Disordered" evidence="5">
    <location>
        <begin position="243"/>
        <end position="265"/>
    </location>
</feature>
<evidence type="ECO:0000256" key="5">
    <source>
        <dbReference type="SAM" id="MobiDB-lite"/>
    </source>
</evidence>
<keyword evidence="3" id="KW-0347">Helicase</keyword>
<proteinExistence type="predicted"/>
<dbReference type="Pfam" id="PF02732">
    <property type="entry name" value="ERCC4"/>
    <property type="match status" value="1"/>
</dbReference>
<dbReference type="GO" id="GO:0004518">
    <property type="term" value="F:nuclease activity"/>
    <property type="evidence" value="ECO:0007669"/>
    <property type="project" value="InterPro"/>
</dbReference>
<reference evidence="7" key="1">
    <citation type="submission" date="2025-08" db="UniProtKB">
        <authorList>
            <consortium name="Ensembl"/>
        </authorList>
    </citation>
    <scope>IDENTIFICATION</scope>
</reference>
<dbReference type="GO" id="GO:0045003">
    <property type="term" value="P:double-strand break repair via synthesis-dependent strand annealing"/>
    <property type="evidence" value="ECO:0007669"/>
    <property type="project" value="TreeGrafter"/>
</dbReference>
<evidence type="ECO:0000313" key="7">
    <source>
        <dbReference type="Ensembl" id="ENSVKKP00000009391.1"/>
    </source>
</evidence>
<dbReference type="GO" id="GO:0016787">
    <property type="term" value="F:hydrolase activity"/>
    <property type="evidence" value="ECO:0007669"/>
    <property type="project" value="UniProtKB-KW"/>
</dbReference>
<evidence type="ECO:0000256" key="1">
    <source>
        <dbReference type="ARBA" id="ARBA00022741"/>
    </source>
</evidence>
<protein>
    <recommendedName>
        <fullName evidence="6">ERCC4 domain-containing protein</fullName>
    </recommendedName>
</protein>
<dbReference type="GO" id="GO:0000400">
    <property type="term" value="F:four-way junction DNA binding"/>
    <property type="evidence" value="ECO:0007669"/>
    <property type="project" value="TreeGrafter"/>
</dbReference>